<dbReference type="GO" id="GO:0006906">
    <property type="term" value="P:vesicle fusion"/>
    <property type="evidence" value="ECO:0007669"/>
    <property type="project" value="TreeGrafter"/>
</dbReference>
<organism evidence="6 7">
    <name type="scientific">Immersiella caudata</name>
    <dbReference type="NCBI Taxonomy" id="314043"/>
    <lineage>
        <taxon>Eukaryota</taxon>
        <taxon>Fungi</taxon>
        <taxon>Dikarya</taxon>
        <taxon>Ascomycota</taxon>
        <taxon>Pezizomycotina</taxon>
        <taxon>Sordariomycetes</taxon>
        <taxon>Sordariomycetidae</taxon>
        <taxon>Sordariales</taxon>
        <taxon>Lasiosphaeriaceae</taxon>
        <taxon>Immersiella</taxon>
    </lineage>
</organism>
<dbReference type="GO" id="GO:0012505">
    <property type="term" value="C:endomembrane system"/>
    <property type="evidence" value="ECO:0007669"/>
    <property type="project" value="TreeGrafter"/>
</dbReference>
<dbReference type="GO" id="GO:0006887">
    <property type="term" value="P:exocytosis"/>
    <property type="evidence" value="ECO:0007669"/>
    <property type="project" value="TreeGrafter"/>
</dbReference>
<dbReference type="PROSITE" id="PS50192">
    <property type="entry name" value="T_SNARE"/>
    <property type="match status" value="1"/>
</dbReference>
<evidence type="ECO:0000256" key="3">
    <source>
        <dbReference type="SAM" id="MobiDB-lite"/>
    </source>
</evidence>
<dbReference type="SUPFAM" id="SSF47661">
    <property type="entry name" value="t-snare proteins"/>
    <property type="match status" value="1"/>
</dbReference>
<evidence type="ECO:0000256" key="1">
    <source>
        <dbReference type="ARBA" id="ARBA00009063"/>
    </source>
</evidence>
<name>A0AA39WCR5_9PEZI</name>
<evidence type="ECO:0000259" key="5">
    <source>
        <dbReference type="PROSITE" id="PS50192"/>
    </source>
</evidence>
<evidence type="ECO:0000256" key="4">
    <source>
        <dbReference type="SAM" id="Phobius"/>
    </source>
</evidence>
<feature type="domain" description="T-SNARE coiled-coil homology" evidence="5">
    <location>
        <begin position="247"/>
        <end position="309"/>
    </location>
</feature>
<keyword evidence="4" id="KW-0472">Membrane</keyword>
<dbReference type="PANTHER" id="PTHR19957:SF380">
    <property type="entry name" value="SYNTAXIN FAMILY PROTEIN"/>
    <property type="match status" value="1"/>
</dbReference>
<keyword evidence="4" id="KW-0812">Transmembrane</keyword>
<proteinExistence type="inferred from homology"/>
<protein>
    <submittedName>
        <fullName evidence="6">t-SNARE</fullName>
    </submittedName>
</protein>
<dbReference type="GO" id="GO:0006886">
    <property type="term" value="P:intracellular protein transport"/>
    <property type="evidence" value="ECO:0007669"/>
    <property type="project" value="TreeGrafter"/>
</dbReference>
<dbReference type="GO" id="GO:0000149">
    <property type="term" value="F:SNARE binding"/>
    <property type="evidence" value="ECO:0007669"/>
    <property type="project" value="TreeGrafter"/>
</dbReference>
<dbReference type="Pfam" id="PF05739">
    <property type="entry name" value="SNARE"/>
    <property type="match status" value="1"/>
</dbReference>
<feature type="region of interest" description="Disordered" evidence="3">
    <location>
        <begin position="1"/>
        <end position="91"/>
    </location>
</feature>
<dbReference type="InterPro" id="IPR000727">
    <property type="entry name" value="T_SNARE_dom"/>
</dbReference>
<dbReference type="CDD" id="cd15849">
    <property type="entry name" value="SNARE_Sso1"/>
    <property type="match status" value="1"/>
</dbReference>
<evidence type="ECO:0000313" key="7">
    <source>
        <dbReference type="Proteomes" id="UP001175000"/>
    </source>
</evidence>
<keyword evidence="4" id="KW-1133">Transmembrane helix</keyword>
<sequence>MNVLRYGRQNPFDERGDGGGGYARQQNPFDDRNTSDNSYGRPAGRAPPQATFGQGPRPSAGRGGNNNYGSSNVEMSSLQKPKPAGFDRSDPNAILNECRDIDKGIDQVQDNVEALRRLQDRSLIEADATATRREMDNLSSRTMASFRELTERVRMAKSVPEGRQPRNSAQVGRVERRLKEANQEYQQVEAGFRKKTQDQMARQYRIVRPNASEAEVRAAVEDTSGNAQVFQQALMQGNRMGEATSTLNAVRARQQDMAKIEQTLGELVQLFTDLSVLIEQQETQFMDISQKTEMVEEDVRQANVEIGTAVHTARSTRKKKWICLGICVAILVVIAVIVVVYIMVNRAANGGGGGGNSSSSSTTTTTNPTKRSLFAPRSVTDDLQMNTARSVDFAGERGPSRIFSQSKIVTPNLAFDAKSLPAGSAGSIQKREALSDKLDIENLAFDQNRLPPGSQGSLQKREALSSKLDIENLAFDQNRLPPGSLGSLQRRKRFVIPDDLPGDE</sequence>
<dbReference type="InterPro" id="IPR010989">
    <property type="entry name" value="SNARE"/>
</dbReference>
<keyword evidence="7" id="KW-1185">Reference proteome</keyword>
<dbReference type="GO" id="GO:0031201">
    <property type="term" value="C:SNARE complex"/>
    <property type="evidence" value="ECO:0007669"/>
    <property type="project" value="TreeGrafter"/>
</dbReference>
<evidence type="ECO:0000256" key="2">
    <source>
        <dbReference type="SAM" id="Coils"/>
    </source>
</evidence>
<dbReference type="GO" id="GO:0005484">
    <property type="term" value="F:SNAP receptor activity"/>
    <property type="evidence" value="ECO:0007669"/>
    <property type="project" value="TreeGrafter"/>
</dbReference>
<dbReference type="PANTHER" id="PTHR19957">
    <property type="entry name" value="SYNTAXIN"/>
    <property type="match status" value="1"/>
</dbReference>
<dbReference type="Gene3D" id="1.20.58.70">
    <property type="match status" value="1"/>
</dbReference>
<dbReference type="Proteomes" id="UP001175000">
    <property type="component" value="Unassembled WGS sequence"/>
</dbReference>
<accession>A0AA39WCR5</accession>
<comment type="similarity">
    <text evidence="1">Belongs to the syntaxin family.</text>
</comment>
<dbReference type="GO" id="GO:0048278">
    <property type="term" value="P:vesicle docking"/>
    <property type="evidence" value="ECO:0007669"/>
    <property type="project" value="TreeGrafter"/>
</dbReference>
<reference evidence="6" key="1">
    <citation type="submission" date="2023-06" db="EMBL/GenBank/DDBJ databases">
        <title>Genome-scale phylogeny and comparative genomics of the fungal order Sordariales.</title>
        <authorList>
            <consortium name="Lawrence Berkeley National Laboratory"/>
            <person name="Hensen N."/>
            <person name="Bonometti L."/>
            <person name="Westerberg I."/>
            <person name="Brannstrom I.O."/>
            <person name="Guillou S."/>
            <person name="Cros-Aarteil S."/>
            <person name="Calhoun S."/>
            <person name="Haridas S."/>
            <person name="Kuo A."/>
            <person name="Mondo S."/>
            <person name="Pangilinan J."/>
            <person name="Riley R."/>
            <person name="Labutti K."/>
            <person name="Andreopoulos B."/>
            <person name="Lipzen A."/>
            <person name="Chen C."/>
            <person name="Yanf M."/>
            <person name="Daum C."/>
            <person name="Ng V."/>
            <person name="Clum A."/>
            <person name="Steindorff A."/>
            <person name="Ohm R."/>
            <person name="Martin F."/>
            <person name="Silar P."/>
            <person name="Natvig D."/>
            <person name="Lalanne C."/>
            <person name="Gautier V."/>
            <person name="Ament-Velasquez S.L."/>
            <person name="Kruys A."/>
            <person name="Hutchinson M.I."/>
            <person name="Powell A.J."/>
            <person name="Barry K."/>
            <person name="Miller A.N."/>
            <person name="Grigoriev I.V."/>
            <person name="Debuchy R."/>
            <person name="Gladieux P."/>
            <person name="Thoren M.H."/>
            <person name="Johannesson H."/>
        </authorList>
    </citation>
    <scope>NUCLEOTIDE SEQUENCE</scope>
    <source>
        <strain evidence="6">CBS 606.72</strain>
    </source>
</reference>
<gene>
    <name evidence="6" type="ORF">B0T14DRAFT_318998</name>
</gene>
<keyword evidence="2" id="KW-0175">Coiled coil</keyword>
<comment type="caution">
    <text evidence="6">The sequence shown here is derived from an EMBL/GenBank/DDBJ whole genome shotgun (WGS) entry which is preliminary data.</text>
</comment>
<dbReference type="InterPro" id="IPR045242">
    <property type="entry name" value="Syntaxin"/>
</dbReference>
<evidence type="ECO:0000313" key="6">
    <source>
        <dbReference type="EMBL" id="KAK0611081.1"/>
    </source>
</evidence>
<dbReference type="AlphaFoldDB" id="A0AA39WCR5"/>
<feature type="transmembrane region" description="Helical" evidence="4">
    <location>
        <begin position="321"/>
        <end position="344"/>
    </location>
</feature>
<feature type="coiled-coil region" evidence="2">
    <location>
        <begin position="171"/>
        <end position="198"/>
    </location>
</feature>
<feature type="compositionally biased region" description="Low complexity" evidence="3">
    <location>
        <begin position="357"/>
        <end position="367"/>
    </location>
</feature>
<dbReference type="GO" id="GO:0005886">
    <property type="term" value="C:plasma membrane"/>
    <property type="evidence" value="ECO:0007669"/>
    <property type="project" value="TreeGrafter"/>
</dbReference>
<dbReference type="EMBL" id="JAULSU010000007">
    <property type="protein sequence ID" value="KAK0611081.1"/>
    <property type="molecule type" value="Genomic_DNA"/>
</dbReference>
<feature type="region of interest" description="Disordered" evidence="3">
    <location>
        <begin position="350"/>
        <end position="376"/>
    </location>
</feature>